<keyword evidence="2" id="KW-1185">Reference proteome</keyword>
<reference evidence="2" key="1">
    <citation type="submission" date="2010-12" db="EMBL/GenBank/DDBJ databases">
        <title>Complete sequence of Desulfovibrio aespoeensis Aspo-2.</title>
        <authorList>
            <consortium name="US DOE Joint Genome Institute"/>
            <person name="Lucas S."/>
            <person name="Copeland A."/>
            <person name="Lapidus A."/>
            <person name="Cheng J.-F."/>
            <person name="Goodwin L."/>
            <person name="Pitluck S."/>
            <person name="Chertkov O."/>
            <person name="Misra M."/>
            <person name="Detter J.C."/>
            <person name="Han C."/>
            <person name="Tapia R."/>
            <person name="Land M."/>
            <person name="Hauser L."/>
            <person name="Kyrpides N."/>
            <person name="Ivanova N."/>
            <person name="Ovchinnikova G."/>
            <person name="Pedersen K."/>
            <person name="Jagevall S."/>
            <person name="Hazen T."/>
            <person name="Woyke T."/>
        </authorList>
    </citation>
    <scope>NUCLEOTIDE SEQUENCE [LARGE SCALE GENOMIC DNA]</scope>
    <source>
        <strain evidence="2">ATCC 700646 / DSM 10631 / Aspo-2</strain>
    </source>
</reference>
<organism evidence="1 2">
    <name type="scientific">Pseudodesulfovibrio aespoeensis (strain ATCC 700646 / DSM 10631 / Aspo-2)</name>
    <name type="common">Desulfovibrio aespoeensis</name>
    <dbReference type="NCBI Taxonomy" id="643562"/>
    <lineage>
        <taxon>Bacteria</taxon>
        <taxon>Pseudomonadati</taxon>
        <taxon>Thermodesulfobacteriota</taxon>
        <taxon>Desulfovibrionia</taxon>
        <taxon>Desulfovibrionales</taxon>
        <taxon>Desulfovibrionaceae</taxon>
    </lineage>
</organism>
<gene>
    <name evidence="1" type="ordered locus">Daes_0184</name>
</gene>
<reference evidence="1 2" key="2">
    <citation type="journal article" date="2014" name="Genome Announc.">
        <title>Complete Genome Sequence of the Subsurface, Mesophilic Sulfate-Reducing Bacterium Desulfovibrio aespoeensis Aspo-2.</title>
        <authorList>
            <person name="Pedersen K."/>
            <person name="Bengtsson A."/>
            <person name="Edlund J."/>
            <person name="Rabe L."/>
            <person name="Hazen T."/>
            <person name="Chakraborty R."/>
            <person name="Goodwin L."/>
            <person name="Shapiro N."/>
        </authorList>
    </citation>
    <scope>NUCLEOTIDE SEQUENCE [LARGE SCALE GENOMIC DNA]</scope>
    <source>
        <strain evidence="2">ATCC 700646 / DSM 10631 / Aspo-2</strain>
    </source>
</reference>
<name>E6VV60_PSEA9</name>
<proteinExistence type="predicted"/>
<evidence type="ECO:0000313" key="1">
    <source>
        <dbReference type="EMBL" id="ADU61211.1"/>
    </source>
</evidence>
<sequence>MSPVETCFICGCEFTFGPHEYNGKLCKGYDVMTCRQCYSGNWDGWAPHHEQTLLEHLEAEGIDEPERLENGLLPREF</sequence>
<dbReference type="KEGG" id="das:Daes_0184"/>
<evidence type="ECO:0000313" key="2">
    <source>
        <dbReference type="Proteomes" id="UP000002191"/>
    </source>
</evidence>
<dbReference type="EMBL" id="CP002431">
    <property type="protein sequence ID" value="ADU61211.1"/>
    <property type="molecule type" value="Genomic_DNA"/>
</dbReference>
<dbReference type="AlphaFoldDB" id="E6VV60"/>
<dbReference type="HOGENOM" id="CLU_2599224_0_0_7"/>
<protein>
    <submittedName>
        <fullName evidence="1">Uncharacterized protein</fullName>
    </submittedName>
</protein>
<dbReference type="Proteomes" id="UP000002191">
    <property type="component" value="Chromosome"/>
</dbReference>
<accession>E6VV60</accession>